<feature type="compositionally biased region" description="Basic residues" evidence="1">
    <location>
        <begin position="226"/>
        <end position="241"/>
    </location>
</feature>
<sequence>MQDSVGGLHSPRLPPVRFNLLLAVINVKRRRRAAEDAKHCNKVTQRPPLATPDMTTACWVAARPPQVQARPSPSGCLYDHSPVASARGQPAGAAWPDAWPRSGVTRRRWKWPAVVSGVEDVPPDGTLAAGAMTEASPDLMVAGDYLFTRLVPASWLAGGYLTICTCEWRRLTASWLPRCLDSGYCCAWPCRDIIHCLTASTTAARDAPLPGDPRPPPCPAGDAWSRRRGNTSRAGRGRGSRRPAAVCHGSVGEAWAC</sequence>
<evidence type="ECO:0000256" key="1">
    <source>
        <dbReference type="SAM" id="MobiDB-lite"/>
    </source>
</evidence>
<keyword evidence="3" id="KW-1185">Reference proteome</keyword>
<evidence type="ECO:0000313" key="3">
    <source>
        <dbReference type="Proteomes" id="UP000324222"/>
    </source>
</evidence>
<protein>
    <submittedName>
        <fullName evidence="2">Uncharacterized protein</fullName>
    </submittedName>
</protein>
<dbReference type="EMBL" id="VSRR010022554">
    <property type="protein sequence ID" value="MPC64764.1"/>
    <property type="molecule type" value="Genomic_DNA"/>
</dbReference>
<dbReference type="AlphaFoldDB" id="A0A5B7H7K6"/>
<feature type="region of interest" description="Disordered" evidence="1">
    <location>
        <begin position="205"/>
        <end position="244"/>
    </location>
</feature>
<dbReference type="Proteomes" id="UP000324222">
    <property type="component" value="Unassembled WGS sequence"/>
</dbReference>
<name>A0A5B7H7K6_PORTR</name>
<feature type="compositionally biased region" description="Pro residues" evidence="1">
    <location>
        <begin position="210"/>
        <end position="219"/>
    </location>
</feature>
<accession>A0A5B7H7K6</accession>
<organism evidence="2 3">
    <name type="scientific">Portunus trituberculatus</name>
    <name type="common">Swimming crab</name>
    <name type="synonym">Neptunus trituberculatus</name>
    <dbReference type="NCBI Taxonomy" id="210409"/>
    <lineage>
        <taxon>Eukaryota</taxon>
        <taxon>Metazoa</taxon>
        <taxon>Ecdysozoa</taxon>
        <taxon>Arthropoda</taxon>
        <taxon>Crustacea</taxon>
        <taxon>Multicrustacea</taxon>
        <taxon>Malacostraca</taxon>
        <taxon>Eumalacostraca</taxon>
        <taxon>Eucarida</taxon>
        <taxon>Decapoda</taxon>
        <taxon>Pleocyemata</taxon>
        <taxon>Brachyura</taxon>
        <taxon>Eubrachyura</taxon>
        <taxon>Portunoidea</taxon>
        <taxon>Portunidae</taxon>
        <taxon>Portuninae</taxon>
        <taxon>Portunus</taxon>
    </lineage>
</organism>
<evidence type="ECO:0000313" key="2">
    <source>
        <dbReference type="EMBL" id="MPC64764.1"/>
    </source>
</evidence>
<proteinExistence type="predicted"/>
<gene>
    <name evidence="2" type="ORF">E2C01_058885</name>
</gene>
<comment type="caution">
    <text evidence="2">The sequence shown here is derived from an EMBL/GenBank/DDBJ whole genome shotgun (WGS) entry which is preliminary data.</text>
</comment>
<reference evidence="2 3" key="1">
    <citation type="submission" date="2019-05" db="EMBL/GenBank/DDBJ databases">
        <title>Another draft genome of Portunus trituberculatus and its Hox gene families provides insights of decapod evolution.</title>
        <authorList>
            <person name="Jeong J.-H."/>
            <person name="Song I."/>
            <person name="Kim S."/>
            <person name="Choi T."/>
            <person name="Kim D."/>
            <person name="Ryu S."/>
            <person name="Kim W."/>
        </authorList>
    </citation>
    <scope>NUCLEOTIDE SEQUENCE [LARGE SCALE GENOMIC DNA]</scope>
    <source>
        <tissue evidence="2">Muscle</tissue>
    </source>
</reference>